<feature type="region of interest" description="Disordered" evidence="1">
    <location>
        <begin position="261"/>
        <end position="284"/>
    </location>
</feature>
<evidence type="ECO:0000259" key="2">
    <source>
        <dbReference type="PROSITE" id="PS51708"/>
    </source>
</evidence>
<name>A0A2T7BPZ0_9BACT</name>
<gene>
    <name evidence="3" type="ORF">DCC81_10000</name>
</gene>
<evidence type="ECO:0000313" key="3">
    <source>
        <dbReference type="EMBL" id="PUZ29747.1"/>
    </source>
</evidence>
<dbReference type="AlphaFoldDB" id="A0A2T7BPZ0"/>
<dbReference type="Pfam" id="PF05235">
    <property type="entry name" value="CHAD"/>
    <property type="match status" value="1"/>
</dbReference>
<evidence type="ECO:0000313" key="4">
    <source>
        <dbReference type="Proteomes" id="UP000244450"/>
    </source>
</evidence>
<dbReference type="PANTHER" id="PTHR39339:SF1">
    <property type="entry name" value="CHAD DOMAIN-CONTAINING PROTEIN"/>
    <property type="match status" value="1"/>
</dbReference>
<proteinExistence type="predicted"/>
<sequence length="284" mass="32378">MKQQTIRRIFRHQYKKLLTCLQAMHPGYTPEAVHTFRVQVKKFRASLHLLSAARPGHRPYKLPKKLKAAYTIAGRIRTYQLQATMINAQQGLSDYAADIDAHVLRLQAIAAMQTYSVKKLKHAFTQLEKRLPHKVSGRDMERFFKKCLQPLQNDPVAPYAIHPLRQGLKDLQYNLAAFEHDLPAYRGPASAINAATLSTYTDLIGQYLDSHVYLQLIHSDRNIYPPAGTTRQRLQQLEKHWLTVQRQLYRQLMDTLPGLGKAVANEQPPATTDAQPPAASQQLI</sequence>
<dbReference type="PROSITE" id="PS51708">
    <property type="entry name" value="CHAD"/>
    <property type="match status" value="1"/>
</dbReference>
<dbReference type="PANTHER" id="PTHR39339">
    <property type="entry name" value="SLR1444 PROTEIN"/>
    <property type="match status" value="1"/>
</dbReference>
<accession>A0A2T7BPZ0</accession>
<dbReference type="Proteomes" id="UP000244450">
    <property type="component" value="Unassembled WGS sequence"/>
</dbReference>
<dbReference type="Gene3D" id="1.40.20.10">
    <property type="entry name" value="CHAD domain"/>
    <property type="match status" value="1"/>
</dbReference>
<keyword evidence="4" id="KW-1185">Reference proteome</keyword>
<dbReference type="SMART" id="SM00880">
    <property type="entry name" value="CHAD"/>
    <property type="match status" value="1"/>
</dbReference>
<dbReference type="EMBL" id="QCYK01000001">
    <property type="protein sequence ID" value="PUZ29747.1"/>
    <property type="molecule type" value="Genomic_DNA"/>
</dbReference>
<dbReference type="RefSeq" id="WP_108686385.1">
    <property type="nucleotide sequence ID" value="NZ_QCYK01000001.1"/>
</dbReference>
<feature type="compositionally biased region" description="Low complexity" evidence="1">
    <location>
        <begin position="267"/>
        <end position="284"/>
    </location>
</feature>
<organism evidence="3 4">
    <name type="scientific">Chitinophaga parva</name>
    <dbReference type="NCBI Taxonomy" id="2169414"/>
    <lineage>
        <taxon>Bacteria</taxon>
        <taxon>Pseudomonadati</taxon>
        <taxon>Bacteroidota</taxon>
        <taxon>Chitinophagia</taxon>
        <taxon>Chitinophagales</taxon>
        <taxon>Chitinophagaceae</taxon>
        <taxon>Chitinophaga</taxon>
    </lineage>
</organism>
<comment type="caution">
    <text evidence="3">The sequence shown here is derived from an EMBL/GenBank/DDBJ whole genome shotgun (WGS) entry which is preliminary data.</text>
</comment>
<evidence type="ECO:0000256" key="1">
    <source>
        <dbReference type="SAM" id="MobiDB-lite"/>
    </source>
</evidence>
<dbReference type="OrthoDB" id="676869at2"/>
<reference evidence="3 4" key="1">
    <citation type="submission" date="2018-04" db="EMBL/GenBank/DDBJ databases">
        <title>Chitinophaga fuyangensis sp. nov., isolated from soil in a chemical factory.</title>
        <authorList>
            <person name="Chen K."/>
        </authorList>
    </citation>
    <scope>NUCLEOTIDE SEQUENCE [LARGE SCALE GENOMIC DNA]</scope>
    <source>
        <strain evidence="3 4">LY-1</strain>
    </source>
</reference>
<dbReference type="InterPro" id="IPR038186">
    <property type="entry name" value="CHAD_dom_sf"/>
</dbReference>
<feature type="domain" description="CHAD" evidence="2">
    <location>
        <begin position="1"/>
        <end position="265"/>
    </location>
</feature>
<protein>
    <recommendedName>
        <fullName evidence="2">CHAD domain-containing protein</fullName>
    </recommendedName>
</protein>
<dbReference type="InterPro" id="IPR007899">
    <property type="entry name" value="CHAD_dom"/>
</dbReference>